<reference evidence="2" key="1">
    <citation type="submission" date="2017-07" db="EMBL/GenBank/DDBJ databases">
        <title>Taro Niue Genome Assembly and Annotation.</title>
        <authorList>
            <person name="Atibalentja N."/>
            <person name="Keating K."/>
            <person name="Fields C.J."/>
        </authorList>
    </citation>
    <scope>NUCLEOTIDE SEQUENCE</scope>
    <source>
        <strain evidence="2">Niue_2</strain>
        <tissue evidence="2">Leaf</tissue>
    </source>
</reference>
<gene>
    <name evidence="2" type="ORF">Taro_045054</name>
</gene>
<proteinExistence type="predicted"/>
<feature type="transmembrane region" description="Helical" evidence="1">
    <location>
        <begin position="184"/>
        <end position="203"/>
    </location>
</feature>
<keyword evidence="1" id="KW-1133">Transmembrane helix</keyword>
<name>A0A843X643_COLES</name>
<evidence type="ECO:0000313" key="3">
    <source>
        <dbReference type="Proteomes" id="UP000652761"/>
    </source>
</evidence>
<evidence type="ECO:0000256" key="1">
    <source>
        <dbReference type="SAM" id="Phobius"/>
    </source>
</evidence>
<sequence>MAHVPKTKSRWGRPTRFKNAAVIPDAILKVAAVWARSTRWFTGCERDEGVRRVQVATALVVAFLLPLFRATSACTPRVTRRARLADVRTEVWQALLGQGRLLRRLSERFGNLVMRLARSLREDIMWSGGDVVPCPVFVFFAKIVVCPGGGTIVFVVLWWYLMAVGLGMLMPVRLPCVGSLPMRLVAEAMVAMALVVAFLLPLFGATSACMPRVVRGARLADVRVGRQRSPRSRSGRDAGIRRIPNRYAFLKRFWPDRAVASSARLGEAAAAVLRAIRRFGNAFGALSPVVVRRLFRNASSVGCPKFCVSQARECSGLVLVVVLFSLHCSLACACEAAVGTYVHDYGTESGGTVVFVVLWWYLMAVGVEVELCSVEVVFLVTLAFELSVLVPSDSSVFVEVVRCDLPHVLFGPRQWFACETWSLGSGLPVRLEVE</sequence>
<dbReference type="AlphaFoldDB" id="A0A843X643"/>
<dbReference type="Proteomes" id="UP000652761">
    <property type="component" value="Unassembled WGS sequence"/>
</dbReference>
<dbReference type="EMBL" id="NMUH01005208">
    <property type="protein sequence ID" value="MQM12140.1"/>
    <property type="molecule type" value="Genomic_DNA"/>
</dbReference>
<feature type="transmembrane region" description="Helical" evidence="1">
    <location>
        <begin position="151"/>
        <end position="172"/>
    </location>
</feature>
<keyword evidence="1" id="KW-0472">Membrane</keyword>
<comment type="caution">
    <text evidence="2">The sequence shown here is derived from an EMBL/GenBank/DDBJ whole genome shotgun (WGS) entry which is preliminary data.</text>
</comment>
<organism evidence="2 3">
    <name type="scientific">Colocasia esculenta</name>
    <name type="common">Wild taro</name>
    <name type="synonym">Arum esculentum</name>
    <dbReference type="NCBI Taxonomy" id="4460"/>
    <lineage>
        <taxon>Eukaryota</taxon>
        <taxon>Viridiplantae</taxon>
        <taxon>Streptophyta</taxon>
        <taxon>Embryophyta</taxon>
        <taxon>Tracheophyta</taxon>
        <taxon>Spermatophyta</taxon>
        <taxon>Magnoliopsida</taxon>
        <taxon>Liliopsida</taxon>
        <taxon>Araceae</taxon>
        <taxon>Aroideae</taxon>
        <taxon>Colocasieae</taxon>
        <taxon>Colocasia</taxon>
    </lineage>
</organism>
<keyword evidence="1" id="KW-0812">Transmembrane</keyword>
<accession>A0A843X643</accession>
<protein>
    <submittedName>
        <fullName evidence="2">Uncharacterized protein</fullName>
    </submittedName>
</protein>
<evidence type="ECO:0000313" key="2">
    <source>
        <dbReference type="EMBL" id="MQM12140.1"/>
    </source>
</evidence>
<feature type="non-terminal residue" evidence="2">
    <location>
        <position position="1"/>
    </location>
</feature>
<keyword evidence="3" id="KW-1185">Reference proteome</keyword>